<sequence>MAHQTTGHRPGLPDSPHTENDAPSALCPVEVTLTALRGRWTTLVVRELLRGPCSFSELAGRLPVLSDKVLADRLSHLVEHGIVRRERVKAFPPRVGYALTEAGTALGPVLQAMWDWGQDHGRPSA</sequence>
<evidence type="ECO:0000259" key="5">
    <source>
        <dbReference type="PROSITE" id="PS51118"/>
    </source>
</evidence>
<dbReference type="PANTHER" id="PTHR33204:SF18">
    <property type="entry name" value="TRANSCRIPTIONAL REGULATORY PROTEIN"/>
    <property type="match status" value="1"/>
</dbReference>
<organism evidence="6 7">
    <name type="scientific">Nocardiopsis mangrovi</name>
    <dbReference type="NCBI Taxonomy" id="1179818"/>
    <lineage>
        <taxon>Bacteria</taxon>
        <taxon>Bacillati</taxon>
        <taxon>Actinomycetota</taxon>
        <taxon>Actinomycetes</taxon>
        <taxon>Streptosporangiales</taxon>
        <taxon>Nocardiopsidaceae</taxon>
        <taxon>Nocardiopsis</taxon>
    </lineage>
</organism>
<keyword evidence="3" id="KW-0804">Transcription</keyword>
<feature type="region of interest" description="Disordered" evidence="4">
    <location>
        <begin position="1"/>
        <end position="23"/>
    </location>
</feature>
<dbReference type="RefSeq" id="WP_378578351.1">
    <property type="nucleotide sequence ID" value="NZ_JBHSFQ010000029.1"/>
</dbReference>
<gene>
    <name evidence="6" type="ORF">ACFO4E_23565</name>
</gene>
<dbReference type="InterPro" id="IPR036390">
    <property type="entry name" value="WH_DNA-bd_sf"/>
</dbReference>
<protein>
    <submittedName>
        <fullName evidence="6">Winged helix-turn-helix transcriptional regulator</fullName>
    </submittedName>
</protein>
<dbReference type="InterPro" id="IPR036388">
    <property type="entry name" value="WH-like_DNA-bd_sf"/>
</dbReference>
<reference evidence="7" key="1">
    <citation type="journal article" date="2019" name="Int. J. Syst. Evol. Microbiol.">
        <title>The Global Catalogue of Microorganisms (GCM) 10K type strain sequencing project: providing services to taxonomists for standard genome sequencing and annotation.</title>
        <authorList>
            <consortium name="The Broad Institute Genomics Platform"/>
            <consortium name="The Broad Institute Genome Sequencing Center for Infectious Disease"/>
            <person name="Wu L."/>
            <person name="Ma J."/>
        </authorList>
    </citation>
    <scope>NUCLEOTIDE SEQUENCE [LARGE SCALE GENOMIC DNA]</scope>
    <source>
        <strain evidence="7">XZYJ18</strain>
    </source>
</reference>
<evidence type="ECO:0000256" key="4">
    <source>
        <dbReference type="SAM" id="MobiDB-lite"/>
    </source>
</evidence>
<keyword evidence="7" id="KW-1185">Reference proteome</keyword>
<evidence type="ECO:0000313" key="6">
    <source>
        <dbReference type="EMBL" id="MFC4564847.1"/>
    </source>
</evidence>
<evidence type="ECO:0000256" key="2">
    <source>
        <dbReference type="ARBA" id="ARBA00023125"/>
    </source>
</evidence>
<proteinExistence type="predicted"/>
<keyword evidence="2" id="KW-0238">DNA-binding</keyword>
<dbReference type="EMBL" id="JBHSFQ010000029">
    <property type="protein sequence ID" value="MFC4564847.1"/>
    <property type="molecule type" value="Genomic_DNA"/>
</dbReference>
<keyword evidence="1" id="KW-0805">Transcription regulation</keyword>
<accession>A0ABV9E1C2</accession>
<dbReference type="PANTHER" id="PTHR33204">
    <property type="entry name" value="TRANSCRIPTIONAL REGULATOR, MARR FAMILY"/>
    <property type="match status" value="1"/>
</dbReference>
<evidence type="ECO:0000256" key="3">
    <source>
        <dbReference type="ARBA" id="ARBA00023163"/>
    </source>
</evidence>
<dbReference type="InterPro" id="IPR002577">
    <property type="entry name" value="HTH_HxlR"/>
</dbReference>
<evidence type="ECO:0000256" key="1">
    <source>
        <dbReference type="ARBA" id="ARBA00023015"/>
    </source>
</evidence>
<dbReference type="Gene3D" id="1.10.10.10">
    <property type="entry name" value="Winged helix-like DNA-binding domain superfamily/Winged helix DNA-binding domain"/>
    <property type="match status" value="1"/>
</dbReference>
<dbReference type="Proteomes" id="UP001595923">
    <property type="component" value="Unassembled WGS sequence"/>
</dbReference>
<feature type="domain" description="HTH hxlR-type" evidence="5">
    <location>
        <begin position="27"/>
        <end position="125"/>
    </location>
</feature>
<evidence type="ECO:0000313" key="7">
    <source>
        <dbReference type="Proteomes" id="UP001595923"/>
    </source>
</evidence>
<dbReference type="PROSITE" id="PS51118">
    <property type="entry name" value="HTH_HXLR"/>
    <property type="match status" value="1"/>
</dbReference>
<name>A0ABV9E1C2_9ACTN</name>
<dbReference type="InterPro" id="IPR011991">
    <property type="entry name" value="ArsR-like_HTH"/>
</dbReference>
<dbReference type="SUPFAM" id="SSF46785">
    <property type="entry name" value="Winged helix' DNA-binding domain"/>
    <property type="match status" value="1"/>
</dbReference>
<dbReference type="Pfam" id="PF01638">
    <property type="entry name" value="HxlR"/>
    <property type="match status" value="1"/>
</dbReference>
<comment type="caution">
    <text evidence="6">The sequence shown here is derived from an EMBL/GenBank/DDBJ whole genome shotgun (WGS) entry which is preliminary data.</text>
</comment>
<dbReference type="CDD" id="cd00090">
    <property type="entry name" value="HTH_ARSR"/>
    <property type="match status" value="1"/>
</dbReference>